<dbReference type="Proteomes" id="UP000015442">
    <property type="component" value="Unassembled WGS sequence"/>
</dbReference>
<dbReference type="AlphaFoldDB" id="T0GZ78"/>
<protein>
    <submittedName>
        <fullName evidence="1">Uncharacterized protein</fullName>
    </submittedName>
</protein>
<reference evidence="1 2" key="1">
    <citation type="submission" date="2013-05" db="EMBL/GenBank/DDBJ databases">
        <authorList>
            <person name="Harkins D.M."/>
            <person name="Durkin A.S."/>
            <person name="Brinkac L.M."/>
            <person name="Haft D.H."/>
            <person name="Selengut J.D."/>
            <person name="Sanka R."/>
            <person name="DePew J."/>
            <person name="Purushe J."/>
            <person name="Hartskeerl R.A."/>
            <person name="Ahmed A."/>
            <person name="van der Linden H."/>
            <person name="Goris M.G.A."/>
            <person name="Vinetz J.M."/>
            <person name="Sutton G.G."/>
            <person name="Nierman W.C."/>
            <person name="Fouts D.E."/>
        </authorList>
    </citation>
    <scope>NUCLEOTIDE SEQUENCE [LARGE SCALE GENOMIC DNA]</scope>
    <source>
        <strain evidence="1 2">CZ214</strain>
    </source>
</reference>
<gene>
    <name evidence="1" type="ORF">LEP1GSC059_1380</name>
</gene>
<name>T0GZ78_9LEPT</name>
<sequence length="45" mass="5176">MEFFNNSNYYSNGIRKYLLSNKIRMSNSRKGNCWDNAAASPSLVL</sequence>
<evidence type="ECO:0000313" key="2">
    <source>
        <dbReference type="Proteomes" id="UP000015442"/>
    </source>
</evidence>
<comment type="caution">
    <text evidence="1">The sequence shown here is derived from an EMBL/GenBank/DDBJ whole genome shotgun (WGS) entry which is preliminary data.</text>
</comment>
<organism evidence="1 2">
    <name type="scientific">Leptospira noguchii serovar Panama str. CZ214</name>
    <dbReference type="NCBI Taxonomy" id="1001595"/>
    <lineage>
        <taxon>Bacteria</taxon>
        <taxon>Pseudomonadati</taxon>
        <taxon>Spirochaetota</taxon>
        <taxon>Spirochaetia</taxon>
        <taxon>Leptospirales</taxon>
        <taxon>Leptospiraceae</taxon>
        <taxon>Leptospira</taxon>
    </lineage>
</organism>
<evidence type="ECO:0000313" key="1">
    <source>
        <dbReference type="EMBL" id="EQA72621.1"/>
    </source>
</evidence>
<dbReference type="EMBL" id="AKWY02000015">
    <property type="protein sequence ID" value="EQA72621.1"/>
    <property type="molecule type" value="Genomic_DNA"/>
</dbReference>
<accession>T0GZ78</accession>
<proteinExistence type="predicted"/>